<dbReference type="STRING" id="747682.MALL_0172"/>
<evidence type="ECO:0000313" key="2">
    <source>
        <dbReference type="Proteomes" id="UP000004757"/>
    </source>
</evidence>
<gene>
    <name evidence="1" type="ORF">MALL_0172</name>
</gene>
<proteinExistence type="predicted"/>
<sequence length="46" mass="5487">MHKTQLETLKNEINATSDTKYNEEDALTWYLEKIENIKQIEMSITK</sequence>
<evidence type="ECO:0000313" key="1">
    <source>
        <dbReference type="EMBL" id="EFF41850.1"/>
    </source>
</evidence>
<organism evidence="1 2">
    <name type="scientific">Mycoplasmopsis alligatoris A21JP2</name>
    <dbReference type="NCBI Taxonomy" id="747682"/>
    <lineage>
        <taxon>Bacteria</taxon>
        <taxon>Bacillati</taxon>
        <taxon>Mycoplasmatota</taxon>
        <taxon>Mycoplasmoidales</taxon>
        <taxon>Metamycoplasmataceae</taxon>
        <taxon>Mycoplasmopsis</taxon>
    </lineage>
</organism>
<protein>
    <submittedName>
        <fullName evidence="1">Conserved domain protein</fullName>
    </submittedName>
</protein>
<dbReference type="RefSeq" id="WP_005683131.1">
    <property type="nucleotide sequence ID" value="NZ_ADNC01000002.1"/>
</dbReference>
<name>D4XV14_9BACT</name>
<dbReference type="EMBL" id="ADNC01000002">
    <property type="protein sequence ID" value="EFF41850.1"/>
    <property type="molecule type" value="Genomic_DNA"/>
</dbReference>
<dbReference type="Proteomes" id="UP000004757">
    <property type="component" value="Unassembled WGS sequence"/>
</dbReference>
<reference evidence="1 2" key="1">
    <citation type="submission" date="2010-03" db="EMBL/GenBank/DDBJ databases">
        <authorList>
            <person name="Glass J.I."/>
            <person name="Benders G.A."/>
            <person name="Durkin A.S."/>
            <person name="Farmerie W.G."/>
            <person name="Hlavinka K."/>
            <person name="Hostetler J."/>
            <person name="Jackson J."/>
            <person name="May M.A."/>
            <person name="Miller R.H."/>
            <person name="Paralanov V."/>
            <person name="Radune D."/>
            <person name="Szczypinski B."/>
            <person name="Brown D.R."/>
        </authorList>
    </citation>
    <scope>NUCLEOTIDE SEQUENCE [LARGE SCALE GENOMIC DNA]</scope>
    <source>
        <strain evidence="1 2">A21JP2</strain>
    </source>
</reference>
<comment type="caution">
    <text evidence="1">The sequence shown here is derived from an EMBL/GenBank/DDBJ whole genome shotgun (WGS) entry which is preliminary data.</text>
</comment>
<accession>D4XV14</accession>
<dbReference type="AlphaFoldDB" id="D4XV14"/>
<keyword evidence="2" id="KW-1185">Reference proteome</keyword>